<dbReference type="InterPro" id="IPR036388">
    <property type="entry name" value="WH-like_DNA-bd_sf"/>
</dbReference>
<dbReference type="PANTHER" id="PTHR30432:SF1">
    <property type="entry name" value="DNA-BINDING TRANSCRIPTIONAL DUAL REGULATOR MODE"/>
    <property type="match status" value="1"/>
</dbReference>
<dbReference type="Gene3D" id="1.10.10.10">
    <property type="entry name" value="Winged helix-like DNA-binding domain superfamily/Winged helix DNA-binding domain"/>
    <property type="match status" value="1"/>
</dbReference>
<proteinExistence type="predicted"/>
<dbReference type="InterPro" id="IPR000847">
    <property type="entry name" value="LysR_HTH_N"/>
</dbReference>
<accession>A0A240UMV0</accession>
<dbReference type="InterPro" id="IPR036390">
    <property type="entry name" value="WH_DNA-bd_sf"/>
</dbReference>
<dbReference type="PANTHER" id="PTHR30432">
    <property type="entry name" value="TRANSCRIPTIONAL REGULATOR MODE"/>
    <property type="match status" value="1"/>
</dbReference>
<dbReference type="KEGG" id="kma:B9H00_04055"/>
<dbReference type="Proteomes" id="UP000194457">
    <property type="component" value="Chromosome"/>
</dbReference>
<sequence length="124" mass="13340">MTIDVSCPETKLRLVFDNGLILGPGKVALLEAIQATGSITAAARQTSISYRKTRHLVDALNGAFGQPLVRSSKGGADHGGAHLTPLGLDIIARYRRVEQQTRSAVDAHFADLKHTLTLLDDEHT</sequence>
<dbReference type="GO" id="GO:0003700">
    <property type="term" value="F:DNA-binding transcription factor activity"/>
    <property type="evidence" value="ECO:0007669"/>
    <property type="project" value="InterPro"/>
</dbReference>
<dbReference type="Pfam" id="PF00126">
    <property type="entry name" value="HTH_1"/>
    <property type="match status" value="1"/>
</dbReference>
<evidence type="ECO:0000313" key="2">
    <source>
        <dbReference type="Proteomes" id="UP000194457"/>
    </source>
</evidence>
<name>A0A240UMV0_9GAMM</name>
<keyword evidence="2" id="KW-1185">Reference proteome</keyword>
<dbReference type="EMBL" id="CP021358">
    <property type="protein sequence ID" value="ART62349.1"/>
    <property type="molecule type" value="Genomic_DNA"/>
</dbReference>
<dbReference type="SUPFAM" id="SSF46785">
    <property type="entry name" value="Winged helix' DNA-binding domain"/>
    <property type="match status" value="1"/>
</dbReference>
<dbReference type="RefSeq" id="WP_086899590.1">
    <property type="nucleotide sequence ID" value="NZ_CP021358.1"/>
</dbReference>
<reference evidence="1 2" key="1">
    <citation type="submission" date="2017-05" db="EMBL/GenBank/DDBJ databases">
        <authorList>
            <person name="Song R."/>
            <person name="Chenine A.L."/>
            <person name="Ruprecht R.M."/>
        </authorList>
    </citation>
    <scope>NUCLEOTIDE SEQUENCE [LARGE SCALE GENOMIC DNA]</scope>
    <source>
        <strain evidence="1">SW32</strain>
    </source>
</reference>
<evidence type="ECO:0000313" key="1">
    <source>
        <dbReference type="EMBL" id="ART62349.1"/>
    </source>
</evidence>
<dbReference type="InterPro" id="IPR051815">
    <property type="entry name" value="Molybdate_resp_trans_reg"/>
</dbReference>
<dbReference type="AlphaFoldDB" id="A0A240UMV0"/>
<protein>
    <submittedName>
        <fullName evidence="1">Uncharacterized protein</fullName>
    </submittedName>
</protein>
<organism evidence="1 2">
    <name type="scientific">Kushneria marisflavi</name>
    <dbReference type="NCBI Taxonomy" id="157779"/>
    <lineage>
        <taxon>Bacteria</taxon>
        <taxon>Pseudomonadati</taxon>
        <taxon>Pseudomonadota</taxon>
        <taxon>Gammaproteobacteria</taxon>
        <taxon>Oceanospirillales</taxon>
        <taxon>Halomonadaceae</taxon>
        <taxon>Kushneria</taxon>
    </lineage>
</organism>
<dbReference type="OrthoDB" id="9800709at2"/>
<gene>
    <name evidence="1" type="ORF">B9H00_04055</name>
</gene>